<dbReference type="GeneID" id="105368975"/>
<feature type="transmembrane region" description="Helical" evidence="6">
    <location>
        <begin position="253"/>
        <end position="280"/>
    </location>
</feature>
<feature type="transmembrane region" description="Helical" evidence="6">
    <location>
        <begin position="86"/>
        <end position="104"/>
    </location>
</feature>
<feature type="transmembrane region" description="Helical" evidence="6">
    <location>
        <begin position="399"/>
        <end position="420"/>
    </location>
</feature>
<dbReference type="GO" id="GO:0016020">
    <property type="term" value="C:membrane"/>
    <property type="evidence" value="ECO:0007669"/>
    <property type="project" value="UniProtKB-SubCell"/>
</dbReference>
<comment type="similarity">
    <text evidence="2">Belongs to the nucleobase:cation symporter-2 (NCS2) (TC 2.A.40) family.</text>
</comment>
<evidence type="ECO:0000256" key="5">
    <source>
        <dbReference type="ARBA" id="ARBA00023136"/>
    </source>
</evidence>
<dbReference type="RefSeq" id="XP_011506489.1">
    <property type="nucleotide sequence ID" value="XM_011508187.1"/>
</dbReference>
<keyword evidence="5 6" id="KW-0472">Membrane</keyword>
<comment type="subcellular location">
    <subcellularLocation>
        <location evidence="1">Membrane</location>
        <topology evidence="1">Multi-pass membrane protein</topology>
    </subcellularLocation>
</comment>
<accession>A0AAJ6YXZ3</accession>
<dbReference type="KEGG" id="csol:105368975"/>
<dbReference type="AlphaFoldDB" id="A0AAJ6YXZ3"/>
<evidence type="ECO:0000256" key="4">
    <source>
        <dbReference type="ARBA" id="ARBA00022989"/>
    </source>
</evidence>
<gene>
    <name evidence="8" type="primary">LOC105368975</name>
</gene>
<feature type="transmembrane region" description="Helical" evidence="6">
    <location>
        <begin position="492"/>
        <end position="512"/>
    </location>
</feature>
<evidence type="ECO:0000256" key="2">
    <source>
        <dbReference type="ARBA" id="ARBA00008821"/>
    </source>
</evidence>
<name>A0AAJ6YXZ3_9HYME</name>
<evidence type="ECO:0000256" key="3">
    <source>
        <dbReference type="ARBA" id="ARBA00022692"/>
    </source>
</evidence>
<evidence type="ECO:0000256" key="6">
    <source>
        <dbReference type="SAM" id="Phobius"/>
    </source>
</evidence>
<proteinExistence type="inferred from homology"/>
<feature type="transmembrane region" description="Helical" evidence="6">
    <location>
        <begin position="214"/>
        <end position="233"/>
    </location>
</feature>
<dbReference type="PANTHER" id="PTHR11119">
    <property type="entry name" value="XANTHINE-URACIL / VITAMIN C PERMEASE FAMILY MEMBER"/>
    <property type="match status" value="1"/>
</dbReference>
<feature type="transmembrane region" description="Helical" evidence="6">
    <location>
        <begin position="53"/>
        <end position="74"/>
    </location>
</feature>
<feature type="transmembrane region" description="Helical" evidence="6">
    <location>
        <begin position="454"/>
        <end position="472"/>
    </location>
</feature>
<evidence type="ECO:0000256" key="1">
    <source>
        <dbReference type="ARBA" id="ARBA00004141"/>
    </source>
</evidence>
<dbReference type="Pfam" id="PF00860">
    <property type="entry name" value="Xan_ur_permease"/>
    <property type="match status" value="1"/>
</dbReference>
<dbReference type="InterPro" id="IPR006043">
    <property type="entry name" value="NCS2"/>
</dbReference>
<dbReference type="GO" id="GO:0022857">
    <property type="term" value="F:transmembrane transporter activity"/>
    <property type="evidence" value="ECO:0007669"/>
    <property type="project" value="InterPro"/>
</dbReference>
<keyword evidence="7" id="KW-1185">Reference proteome</keyword>
<protein>
    <submittedName>
        <fullName evidence="8">Solute carrier family 23 member 2</fullName>
    </submittedName>
</protein>
<keyword evidence="4 6" id="KW-1133">Transmembrane helix</keyword>
<evidence type="ECO:0000313" key="8">
    <source>
        <dbReference type="RefSeq" id="XP_011506489.1"/>
    </source>
</evidence>
<sequence>MTENNSIQLTNVNVLENSANNTKNSENPQTRNADITYGIDDIPPWYLCLFMALQHYLTMIGAIVSIPFILTPALCMAEDDPARSHIISTMIFVTGIVTFLQTTIGCRLPLVQGGTISFLVPTLAILNLPQWKCPEASILNTISHEERTEMWQERMRELSGAIAVSALFQVIIGYGGIIGYMLKYVTPLTIVPTVSLVGLSLFENAADAASKHWGIAAGTIIMLTLYSQILVNINCPIPVYKKGQGFKIVWFALFKLFPVLLTIVVMWIICAILTFTDVLAPGHPGRADSKLKIISDSPWFRIPYPGQWGTPTVTLSGVLGMLAGVLACTVESISYYPTTSRMCGAPPPPLHAINRGIGTEGLGTVLAGLWGSGNGTNTFGENVGTIGVTKVGSRRVIQWACVLMILQGIISKFGAIFIIIPEPIVGGIFCVMFGLIAAFGFSALQYINLNSARNLYILGFSVFFPLVLSKSMSKNSTFINTGSEVVDEVITVLLSTTILVGGVTGCFLDNVIPGTDKERGLDAWSKEMELNFDRPEDDSVERANAAFEPSTFDLPFGMDLLRRRRWTSYLPFSPTYKPRPFLCGRRPKSN</sequence>
<dbReference type="Proteomes" id="UP000695007">
    <property type="component" value="Unplaced"/>
</dbReference>
<organism evidence="7 8">
    <name type="scientific">Ceratosolen solmsi marchali</name>
    <dbReference type="NCBI Taxonomy" id="326594"/>
    <lineage>
        <taxon>Eukaryota</taxon>
        <taxon>Metazoa</taxon>
        <taxon>Ecdysozoa</taxon>
        <taxon>Arthropoda</taxon>
        <taxon>Hexapoda</taxon>
        <taxon>Insecta</taxon>
        <taxon>Pterygota</taxon>
        <taxon>Neoptera</taxon>
        <taxon>Endopterygota</taxon>
        <taxon>Hymenoptera</taxon>
        <taxon>Apocrita</taxon>
        <taxon>Proctotrupomorpha</taxon>
        <taxon>Chalcidoidea</taxon>
        <taxon>Agaonidae</taxon>
        <taxon>Agaoninae</taxon>
        <taxon>Ceratosolen</taxon>
    </lineage>
</organism>
<feature type="transmembrane region" description="Helical" evidence="6">
    <location>
        <begin position="158"/>
        <end position="178"/>
    </location>
</feature>
<evidence type="ECO:0000313" key="7">
    <source>
        <dbReference type="Proteomes" id="UP000695007"/>
    </source>
</evidence>
<feature type="transmembrane region" description="Helical" evidence="6">
    <location>
        <begin position="426"/>
        <end position="447"/>
    </location>
</feature>
<reference evidence="8" key="1">
    <citation type="submission" date="2025-08" db="UniProtKB">
        <authorList>
            <consortium name="RefSeq"/>
        </authorList>
    </citation>
    <scope>IDENTIFICATION</scope>
</reference>
<keyword evidence="3 6" id="KW-0812">Transmembrane</keyword>